<accession>A0A5J4V0X3</accession>
<name>A0A5J4V0X3_9EUKA</name>
<dbReference type="EMBL" id="SNRW01010588">
    <property type="protein sequence ID" value="KAA6376348.1"/>
    <property type="molecule type" value="Genomic_DNA"/>
</dbReference>
<evidence type="ECO:0000313" key="2">
    <source>
        <dbReference type="Proteomes" id="UP000324800"/>
    </source>
</evidence>
<organism evidence="1 2">
    <name type="scientific">Streblomastix strix</name>
    <dbReference type="NCBI Taxonomy" id="222440"/>
    <lineage>
        <taxon>Eukaryota</taxon>
        <taxon>Metamonada</taxon>
        <taxon>Preaxostyla</taxon>
        <taxon>Oxymonadida</taxon>
        <taxon>Streblomastigidae</taxon>
        <taxon>Streblomastix</taxon>
    </lineage>
</organism>
<proteinExistence type="predicted"/>
<reference evidence="1 2" key="1">
    <citation type="submission" date="2019-03" db="EMBL/GenBank/DDBJ databases">
        <title>Single cell metagenomics reveals metabolic interactions within the superorganism composed of flagellate Streblomastix strix and complex community of Bacteroidetes bacteria on its surface.</title>
        <authorList>
            <person name="Treitli S.C."/>
            <person name="Kolisko M."/>
            <person name="Husnik F."/>
            <person name="Keeling P."/>
            <person name="Hampl V."/>
        </authorList>
    </citation>
    <scope>NUCLEOTIDE SEQUENCE [LARGE SCALE GENOMIC DNA]</scope>
    <source>
        <strain evidence="1">ST1C</strain>
    </source>
</reference>
<sequence>MFLASDTIGELIKPGGVVVSVVPSQMVLDKVYSISLLHLASLLEDRDPESSLVYPSVQNGGSLKLLKPKYEKSVEAQQRGGEIAVQISKQWEKRSKQGETQGIGYMPHRGRGRLFLQDVLEENIIDDLQGHILVNINQTCGITNKNNIGLCLSCLVNCHNHNFEEKQEIEKKWEIELKKNSFIRREKDEIKYLYSSGFCNCGEEMKMNDFTKLWNCVCGSLEESESNDDNFIDISEGQRISEMKQRSGINNIEQNEQLEETAENDLNEEKKKQDQIEGVGKFMWGCPDQEVFPPYSIVNTEKAMQWSKEGKNVVFLGKMTHEFLYIKQQIRTE</sequence>
<dbReference type="Proteomes" id="UP000324800">
    <property type="component" value="Unassembled WGS sequence"/>
</dbReference>
<evidence type="ECO:0000313" key="1">
    <source>
        <dbReference type="EMBL" id="KAA6376348.1"/>
    </source>
</evidence>
<gene>
    <name evidence="1" type="ORF">EZS28_028126</name>
</gene>
<dbReference type="AlphaFoldDB" id="A0A5J4V0X3"/>
<protein>
    <submittedName>
        <fullName evidence="1">Uncharacterized protein</fullName>
    </submittedName>
</protein>
<comment type="caution">
    <text evidence="1">The sequence shown here is derived from an EMBL/GenBank/DDBJ whole genome shotgun (WGS) entry which is preliminary data.</text>
</comment>